<feature type="domain" description="Flagellar basal body rod protein N-terminal" evidence="7">
    <location>
        <begin position="39"/>
        <end position="54"/>
    </location>
</feature>
<sequence length="162" mass="17839">MIAVAPLEQRESGVINQMFDRSAIPVLEQVVNFSQARHGVLAGNIANLDTPGYKTRDLSPEKFQESLRQAVDGRHARSSASRSAMLQGAELTVAGPPRADLDDFSGVRESIRSIEYHDRSDISLEQQIAEITKNQSQHNLAINLMSAQFRLLRAAISESPNV</sequence>
<organism evidence="8 9">
    <name type="scientific">Pseudobythopirellula maris</name>
    <dbReference type="NCBI Taxonomy" id="2527991"/>
    <lineage>
        <taxon>Bacteria</taxon>
        <taxon>Pseudomonadati</taxon>
        <taxon>Planctomycetota</taxon>
        <taxon>Planctomycetia</taxon>
        <taxon>Pirellulales</taxon>
        <taxon>Lacipirellulaceae</taxon>
        <taxon>Pseudobythopirellula</taxon>
    </lineage>
</organism>
<accession>A0A5C5ZH29</accession>
<dbReference type="AlphaFoldDB" id="A0A5C5ZH29"/>
<comment type="subunit">
    <text evidence="6">The basal body constitutes a major portion of the flagellar organelle and consists of a number of rings mounted on a central rod.</text>
</comment>
<protein>
    <recommendedName>
        <fullName evidence="3 6">Flagellar basal body rod protein FlgB</fullName>
    </recommendedName>
</protein>
<keyword evidence="8" id="KW-0282">Flagellum</keyword>
<name>A0A5C5ZH29_9BACT</name>
<evidence type="ECO:0000256" key="4">
    <source>
        <dbReference type="ARBA" id="ARBA00023143"/>
    </source>
</evidence>
<evidence type="ECO:0000256" key="6">
    <source>
        <dbReference type="PIRNR" id="PIRNR002889"/>
    </source>
</evidence>
<dbReference type="GO" id="GO:0030694">
    <property type="term" value="C:bacterial-type flagellum basal body, rod"/>
    <property type="evidence" value="ECO:0007669"/>
    <property type="project" value="InterPro"/>
</dbReference>
<comment type="function">
    <text evidence="5 6">Structural component of flagellum, the bacterial motility apparatus. Part of the rod structure of flagellar basal body.</text>
</comment>
<proteinExistence type="inferred from homology"/>
<dbReference type="InterPro" id="IPR006300">
    <property type="entry name" value="FlgB"/>
</dbReference>
<comment type="subcellular location">
    <subcellularLocation>
        <location evidence="1 6">Bacterial flagellum basal body</location>
    </subcellularLocation>
</comment>
<dbReference type="InterPro" id="IPR001444">
    <property type="entry name" value="Flag_bb_rod_N"/>
</dbReference>
<keyword evidence="8" id="KW-0966">Cell projection</keyword>
<keyword evidence="9" id="KW-1185">Reference proteome</keyword>
<dbReference type="Proteomes" id="UP000315440">
    <property type="component" value="Unassembled WGS sequence"/>
</dbReference>
<keyword evidence="8" id="KW-0969">Cilium</keyword>
<gene>
    <name evidence="8" type="ORF">Mal64_33520</name>
</gene>
<reference evidence="8 9" key="1">
    <citation type="submission" date="2019-02" db="EMBL/GenBank/DDBJ databases">
        <title>Deep-cultivation of Planctomycetes and their phenomic and genomic characterization uncovers novel biology.</title>
        <authorList>
            <person name="Wiegand S."/>
            <person name="Jogler M."/>
            <person name="Boedeker C."/>
            <person name="Pinto D."/>
            <person name="Vollmers J."/>
            <person name="Rivas-Marin E."/>
            <person name="Kohn T."/>
            <person name="Peeters S.H."/>
            <person name="Heuer A."/>
            <person name="Rast P."/>
            <person name="Oberbeckmann S."/>
            <person name="Bunk B."/>
            <person name="Jeske O."/>
            <person name="Meyerdierks A."/>
            <person name="Storesund J.E."/>
            <person name="Kallscheuer N."/>
            <person name="Luecker S."/>
            <person name="Lage O.M."/>
            <person name="Pohl T."/>
            <person name="Merkel B.J."/>
            <person name="Hornburger P."/>
            <person name="Mueller R.-W."/>
            <person name="Bruemmer F."/>
            <person name="Labrenz M."/>
            <person name="Spormann A.M."/>
            <person name="Op Den Camp H."/>
            <person name="Overmann J."/>
            <person name="Amann R."/>
            <person name="Jetten M.S.M."/>
            <person name="Mascher T."/>
            <person name="Medema M.H."/>
            <person name="Devos D.P."/>
            <person name="Kaster A.-K."/>
            <person name="Ovreas L."/>
            <person name="Rohde M."/>
            <person name="Galperin M.Y."/>
            <person name="Jogler C."/>
        </authorList>
    </citation>
    <scope>NUCLEOTIDE SEQUENCE [LARGE SCALE GENOMIC DNA]</scope>
    <source>
        <strain evidence="8 9">Mal64</strain>
    </source>
</reference>
<comment type="caution">
    <text evidence="8">The sequence shown here is derived from an EMBL/GenBank/DDBJ whole genome shotgun (WGS) entry which is preliminary data.</text>
</comment>
<evidence type="ECO:0000256" key="5">
    <source>
        <dbReference type="ARBA" id="ARBA00024934"/>
    </source>
</evidence>
<keyword evidence="4 6" id="KW-0975">Bacterial flagellum</keyword>
<dbReference type="PIRSF" id="PIRSF002889">
    <property type="entry name" value="Rod_FlgB"/>
    <property type="match status" value="1"/>
</dbReference>
<evidence type="ECO:0000256" key="2">
    <source>
        <dbReference type="ARBA" id="ARBA00009677"/>
    </source>
</evidence>
<evidence type="ECO:0000256" key="3">
    <source>
        <dbReference type="ARBA" id="ARBA00014376"/>
    </source>
</evidence>
<comment type="similarity">
    <text evidence="2 6">Belongs to the flagella basal body rod proteins family.</text>
</comment>
<evidence type="ECO:0000256" key="1">
    <source>
        <dbReference type="ARBA" id="ARBA00004117"/>
    </source>
</evidence>
<dbReference type="Pfam" id="PF00460">
    <property type="entry name" value="Flg_bb_rod"/>
    <property type="match status" value="1"/>
</dbReference>
<evidence type="ECO:0000313" key="8">
    <source>
        <dbReference type="EMBL" id="TWT86526.1"/>
    </source>
</evidence>
<dbReference type="EMBL" id="SJPQ01000004">
    <property type="protein sequence ID" value="TWT86526.1"/>
    <property type="molecule type" value="Genomic_DNA"/>
</dbReference>
<evidence type="ECO:0000313" key="9">
    <source>
        <dbReference type="Proteomes" id="UP000315440"/>
    </source>
</evidence>
<evidence type="ECO:0000259" key="7">
    <source>
        <dbReference type="Pfam" id="PF00460"/>
    </source>
</evidence>
<dbReference type="GO" id="GO:0071973">
    <property type="term" value="P:bacterial-type flagellum-dependent cell motility"/>
    <property type="evidence" value="ECO:0007669"/>
    <property type="project" value="InterPro"/>
</dbReference>